<feature type="domain" description="Thiamine pyrophosphate enzyme TPP-binding" evidence="5">
    <location>
        <begin position="379"/>
        <end position="524"/>
    </location>
</feature>
<comment type="similarity">
    <text evidence="1 3">Belongs to the TPP enzyme family.</text>
</comment>
<dbReference type="GO" id="GO:0000287">
    <property type="term" value="F:magnesium ion binding"/>
    <property type="evidence" value="ECO:0007669"/>
    <property type="project" value="InterPro"/>
</dbReference>
<dbReference type="GO" id="GO:0050660">
    <property type="term" value="F:flavin adenine dinucleotide binding"/>
    <property type="evidence" value="ECO:0007669"/>
    <property type="project" value="TreeGrafter"/>
</dbReference>
<dbReference type="InterPro" id="IPR011766">
    <property type="entry name" value="TPP_enzyme_TPP-bd"/>
</dbReference>
<dbReference type="SUPFAM" id="SSF52518">
    <property type="entry name" value="Thiamin diphosphate-binding fold (THDP-binding)"/>
    <property type="match status" value="2"/>
</dbReference>
<evidence type="ECO:0000256" key="2">
    <source>
        <dbReference type="ARBA" id="ARBA00023052"/>
    </source>
</evidence>
<dbReference type="PANTHER" id="PTHR18968">
    <property type="entry name" value="THIAMINE PYROPHOSPHATE ENZYMES"/>
    <property type="match status" value="1"/>
</dbReference>
<evidence type="ECO:0000256" key="1">
    <source>
        <dbReference type="ARBA" id="ARBA00007812"/>
    </source>
</evidence>
<dbReference type="Gene3D" id="3.40.50.1220">
    <property type="entry name" value="TPP-binding domain"/>
    <property type="match status" value="1"/>
</dbReference>
<dbReference type="InterPro" id="IPR012000">
    <property type="entry name" value="Thiamin_PyroP_enz_cen_dom"/>
</dbReference>
<dbReference type="GO" id="GO:0005948">
    <property type="term" value="C:acetolactate synthase complex"/>
    <property type="evidence" value="ECO:0007669"/>
    <property type="project" value="TreeGrafter"/>
</dbReference>
<evidence type="ECO:0000256" key="3">
    <source>
        <dbReference type="RuleBase" id="RU362132"/>
    </source>
</evidence>
<sequence>MDPTTTADAAVAALLAHGLDTLYAVPGVHNDPLFDALYRNADRIRTIHARHEQAAAYMALGAALATGRPQSFAVVPGPGLLNASAALLTAYSMNAPVLGLIGQIPDAEIGFSRGHLHEIRDQAGIIERLVDFSARIRRPEEAAPLIAEAMRAMRRGRPGPAVLECGMDVWGRSAALPSVPAPEPLPAPEIDEDAARAAARLLGGAKRPVIFVGGGAPDAADEVAALSALLQAPVASGFRRGRGILTSRDPLSVTHPLAHDLWAEADVVLAVGTRLFFQCRDWGVDDDLKIIHVNADPDEPSRHTTPAVALVGDAAPILRRLIDLVPAQNRARPSRRAEMEQRQATLREKLAVLQPQLAFLEAIRAALPDDGIFVDEVTQIGFAARLAMPVYAPRTFLSPGYQDNLGWGFATALGVQDARRDVPVLSINGDGGFMYTANEIATAVRHRIPLVAVVFADGAFGNVRRIQEESYGNRLIACDLANPDFVKFAESFGAAAERAHTPEQLGAALKRGFARRDGPTVIEVPVGPMPSPWPFVFLPKVRGR</sequence>
<dbReference type="InterPro" id="IPR029061">
    <property type="entry name" value="THDP-binding"/>
</dbReference>
<dbReference type="Pfam" id="PF02776">
    <property type="entry name" value="TPP_enzyme_N"/>
    <property type="match status" value="1"/>
</dbReference>
<name>A0A327LCF4_9BRAD</name>
<feature type="domain" description="Thiamine pyrophosphate enzyme N-terminal TPP-binding" evidence="6">
    <location>
        <begin position="5"/>
        <end position="124"/>
    </location>
</feature>
<dbReference type="Pfam" id="PF02775">
    <property type="entry name" value="TPP_enzyme_C"/>
    <property type="match status" value="1"/>
</dbReference>
<evidence type="ECO:0000313" key="7">
    <source>
        <dbReference type="EMBL" id="RAI45468.1"/>
    </source>
</evidence>
<keyword evidence="8" id="KW-1185">Reference proteome</keyword>
<accession>A0A327LCF4</accession>
<proteinExistence type="inferred from homology"/>
<dbReference type="InterPro" id="IPR029035">
    <property type="entry name" value="DHS-like_NAD/FAD-binding_dom"/>
</dbReference>
<dbReference type="GO" id="GO:0009099">
    <property type="term" value="P:L-valine biosynthetic process"/>
    <property type="evidence" value="ECO:0007669"/>
    <property type="project" value="TreeGrafter"/>
</dbReference>
<dbReference type="CDD" id="cd00568">
    <property type="entry name" value="TPP_enzymes"/>
    <property type="match status" value="1"/>
</dbReference>
<reference evidence="7 8" key="1">
    <citation type="submission" date="2017-07" db="EMBL/GenBank/DDBJ databases">
        <title>Draft Genome Sequences of Select Purple Nonsulfur Bacteria.</title>
        <authorList>
            <person name="Lasarre B."/>
            <person name="Mckinlay J.B."/>
        </authorList>
    </citation>
    <scope>NUCLEOTIDE SEQUENCE [LARGE SCALE GENOMIC DNA]</scope>
    <source>
        <strain evidence="7 8">DSM 5909</strain>
    </source>
</reference>
<evidence type="ECO:0000259" key="6">
    <source>
        <dbReference type="Pfam" id="PF02776"/>
    </source>
</evidence>
<dbReference type="RefSeq" id="WP_111417728.1">
    <property type="nucleotide sequence ID" value="NZ_NPEX01000015.1"/>
</dbReference>
<gene>
    <name evidence="7" type="ORF">CH341_03925</name>
</gene>
<dbReference type="SUPFAM" id="SSF52467">
    <property type="entry name" value="DHS-like NAD/FAD-binding domain"/>
    <property type="match status" value="1"/>
</dbReference>
<dbReference type="InterPro" id="IPR012001">
    <property type="entry name" value="Thiamin_PyroP_enz_TPP-bd_dom"/>
</dbReference>
<evidence type="ECO:0000313" key="8">
    <source>
        <dbReference type="Proteomes" id="UP000249130"/>
    </source>
</evidence>
<dbReference type="Proteomes" id="UP000249130">
    <property type="component" value="Unassembled WGS sequence"/>
</dbReference>
<dbReference type="GO" id="GO:0030976">
    <property type="term" value="F:thiamine pyrophosphate binding"/>
    <property type="evidence" value="ECO:0007669"/>
    <property type="project" value="InterPro"/>
</dbReference>
<dbReference type="NCBIfam" id="NF006122">
    <property type="entry name" value="PRK08266.1"/>
    <property type="match status" value="1"/>
</dbReference>
<dbReference type="Gene3D" id="3.40.50.970">
    <property type="match status" value="2"/>
</dbReference>
<evidence type="ECO:0000259" key="5">
    <source>
        <dbReference type="Pfam" id="PF02775"/>
    </source>
</evidence>
<keyword evidence="2 3" id="KW-0786">Thiamine pyrophosphate</keyword>
<dbReference type="CDD" id="cd07035">
    <property type="entry name" value="TPP_PYR_POX_like"/>
    <property type="match status" value="1"/>
</dbReference>
<organism evidence="7 8">
    <name type="scientific">Rhodoplanes roseus</name>
    <dbReference type="NCBI Taxonomy" id="29409"/>
    <lineage>
        <taxon>Bacteria</taxon>
        <taxon>Pseudomonadati</taxon>
        <taxon>Pseudomonadota</taxon>
        <taxon>Alphaproteobacteria</taxon>
        <taxon>Hyphomicrobiales</taxon>
        <taxon>Nitrobacteraceae</taxon>
        <taxon>Rhodoplanes</taxon>
    </lineage>
</organism>
<dbReference type="GO" id="GO:0003984">
    <property type="term" value="F:acetolactate synthase activity"/>
    <property type="evidence" value="ECO:0007669"/>
    <property type="project" value="TreeGrafter"/>
</dbReference>
<dbReference type="InterPro" id="IPR045229">
    <property type="entry name" value="TPP_enz"/>
</dbReference>
<dbReference type="PANTHER" id="PTHR18968:SF167">
    <property type="entry name" value="ACETOLACTATE SYNTHASE LARGE SUBUNIT ILVB2-RELATED"/>
    <property type="match status" value="1"/>
</dbReference>
<evidence type="ECO:0000259" key="4">
    <source>
        <dbReference type="Pfam" id="PF00205"/>
    </source>
</evidence>
<protein>
    <submittedName>
        <fullName evidence="7">TPP-binding protein</fullName>
    </submittedName>
</protein>
<dbReference type="AlphaFoldDB" id="A0A327LCF4"/>
<dbReference type="EMBL" id="NPEX01000015">
    <property type="protein sequence ID" value="RAI45468.1"/>
    <property type="molecule type" value="Genomic_DNA"/>
</dbReference>
<feature type="domain" description="Thiamine pyrophosphate enzyme central" evidence="4">
    <location>
        <begin position="196"/>
        <end position="321"/>
    </location>
</feature>
<dbReference type="GO" id="GO:0009097">
    <property type="term" value="P:isoleucine biosynthetic process"/>
    <property type="evidence" value="ECO:0007669"/>
    <property type="project" value="TreeGrafter"/>
</dbReference>
<dbReference type="Pfam" id="PF00205">
    <property type="entry name" value="TPP_enzyme_M"/>
    <property type="match status" value="1"/>
</dbReference>
<dbReference type="OrthoDB" id="4494979at2"/>
<comment type="caution">
    <text evidence="7">The sequence shown here is derived from an EMBL/GenBank/DDBJ whole genome shotgun (WGS) entry which is preliminary data.</text>
</comment>